<sequence length="654" mass="74666">MKLVIVESPAKGRTLQSFLGKEYEVQSSYGHVRDLPKSKLGVDIEHDFAPQYIIPLKAKKVVSALKKESKKAEETILASDEDREGESIAWHLAQALELHEPKRIVFHEITKSAIEEALKNPRSIDENKVNAQQARRVLDRLVGYKLSPFLWKKVARRLSAGRVQSVAVRLIAEREKEIQKFIAKEYWTIAALFKKAGIEFEALLAKKDGKQIDKFGIPNEKEAKAIEKDLVGAEYVVENVEQKEVKRNPLPPFTTSTLQQSAWQKLHFPARFTMSIAQQLYENGFITYHRTDSLNLSEFSLQAAEQFITKAYGKNYYAGFKRVFKTKSKGAQEAHEAIRPTDPARLPESLKGAQFKDAHLKLYRLVWQRFLASQMASALFDSTAADIVPLRGISRRETNYTFHATGQVLKFDGFLKIYSLKFQEAQLPELEKDEKLELQKLLPLQHFTEPLPRYTEATLVKALEEHGIGRPSTYAPIISTIQDRGYVEKDEQRKFKPTELGVIVNDLLVEHFPKIVDIEFTADMEAKLDDIAKGEKQWTPMIKEFYQPFAENLEKKYLEVDKKTIVEETGKTCPKCGAPLVVRFGKFGKFLACSKFPECKYTESLAAKNASIGMKCPTCKEGDVITRRTKKGRMFYGCSRYPDCTFASWQKPKN</sequence>
<dbReference type="AlphaFoldDB" id="A0A1G2RA07"/>
<feature type="site" description="Interaction with DNA" evidence="10">
    <location>
        <position position="136"/>
    </location>
</feature>
<gene>
    <name evidence="10" type="primary">topA</name>
    <name evidence="13" type="ORF">A3J68_00850</name>
</gene>
<dbReference type="InterPro" id="IPR013497">
    <property type="entry name" value="Topo_IA_cen"/>
</dbReference>
<dbReference type="InterPro" id="IPR028612">
    <property type="entry name" value="Topoisom_1_IA"/>
</dbReference>
<dbReference type="InterPro" id="IPR013825">
    <property type="entry name" value="Topo_IA_cen_sub2"/>
</dbReference>
<evidence type="ECO:0000256" key="9">
    <source>
        <dbReference type="ARBA" id="ARBA00023235"/>
    </source>
</evidence>
<dbReference type="Gene3D" id="1.10.290.10">
    <property type="entry name" value="Topoisomerase I, domain 4"/>
    <property type="match status" value="1"/>
</dbReference>
<dbReference type="InterPro" id="IPR005733">
    <property type="entry name" value="TopoI_bac-type"/>
</dbReference>
<dbReference type="EC" id="5.6.2.1" evidence="10"/>
<comment type="function">
    <text evidence="10">Releases the supercoiling and torsional tension of DNA, which is introduced during the DNA replication and transcription, by transiently cleaving and rejoining one strand of the DNA duplex. Introduces a single-strand break via transesterification at a target site in duplex DNA. The scissile phosphodiester is attacked by the catalytic tyrosine of the enzyme, resulting in the formation of a DNA-(5'-phosphotyrosyl)-enzyme intermediate and the expulsion of a 3'-OH DNA strand. The free DNA strand then undergoes passage around the unbroken strand, thus removing DNA supercoils. Finally, in the religation step, the DNA 3'-OH attacks the covalent intermediate to expel the active-site tyrosine and restore the DNA phosphodiester backbone.</text>
</comment>
<dbReference type="PANTHER" id="PTHR42785:SF1">
    <property type="entry name" value="DNA TOPOISOMERASE"/>
    <property type="match status" value="1"/>
</dbReference>
<dbReference type="Gene3D" id="2.70.20.10">
    <property type="entry name" value="Topoisomerase I, domain 3"/>
    <property type="match status" value="1"/>
</dbReference>
<dbReference type="Gene3D" id="3.30.65.10">
    <property type="entry name" value="Bacterial Topoisomerase I, domain 1"/>
    <property type="match status" value="2"/>
</dbReference>
<feature type="site" description="Interaction with DNA" evidence="10">
    <location>
        <position position="484"/>
    </location>
</feature>
<dbReference type="GO" id="GO:0006265">
    <property type="term" value="P:DNA topological change"/>
    <property type="evidence" value="ECO:0007669"/>
    <property type="project" value="UniProtKB-UniRule"/>
</dbReference>
<proteinExistence type="inferred from homology"/>
<dbReference type="PROSITE" id="PS52039">
    <property type="entry name" value="TOPO_IA_2"/>
    <property type="match status" value="1"/>
</dbReference>
<dbReference type="InterPro" id="IPR023405">
    <property type="entry name" value="Topo_IA_core_domain"/>
</dbReference>
<evidence type="ECO:0000313" key="13">
    <source>
        <dbReference type="EMBL" id="OHA69189.1"/>
    </source>
</evidence>
<dbReference type="PRINTS" id="PR00417">
    <property type="entry name" value="PRTPISMRASEI"/>
</dbReference>
<evidence type="ECO:0000256" key="6">
    <source>
        <dbReference type="ARBA" id="ARBA00022842"/>
    </source>
</evidence>
<dbReference type="PROSITE" id="PS50880">
    <property type="entry name" value="TOPRIM"/>
    <property type="match status" value="1"/>
</dbReference>
<dbReference type="GO" id="GO:0005694">
    <property type="term" value="C:chromosome"/>
    <property type="evidence" value="ECO:0007669"/>
    <property type="project" value="InterPro"/>
</dbReference>
<accession>A0A1G2RA07</accession>
<evidence type="ECO:0000256" key="7">
    <source>
        <dbReference type="ARBA" id="ARBA00023029"/>
    </source>
</evidence>
<evidence type="ECO:0000256" key="8">
    <source>
        <dbReference type="ARBA" id="ARBA00023125"/>
    </source>
</evidence>
<comment type="subunit">
    <text evidence="10">Monomer.</text>
</comment>
<reference evidence="13 14" key="1">
    <citation type="journal article" date="2016" name="Nat. Commun.">
        <title>Thousands of microbial genomes shed light on interconnected biogeochemical processes in an aquifer system.</title>
        <authorList>
            <person name="Anantharaman K."/>
            <person name="Brown C.T."/>
            <person name="Hug L.A."/>
            <person name="Sharon I."/>
            <person name="Castelle C.J."/>
            <person name="Probst A.J."/>
            <person name="Thomas B.C."/>
            <person name="Singh A."/>
            <person name="Wilkins M.J."/>
            <person name="Karaoz U."/>
            <person name="Brodie E.L."/>
            <person name="Williams K.H."/>
            <person name="Hubbard S.S."/>
            <person name="Banfield J.F."/>
        </authorList>
    </citation>
    <scope>NUCLEOTIDE SEQUENCE [LARGE SCALE GENOMIC DNA]</scope>
</reference>
<dbReference type="InterPro" id="IPR034149">
    <property type="entry name" value="TOPRIM_TopoI"/>
</dbReference>
<feature type="site" description="Interaction with DNA" evidence="10">
    <location>
        <position position="144"/>
    </location>
</feature>
<dbReference type="EMBL" id="MHTY01000004">
    <property type="protein sequence ID" value="OHA69189.1"/>
    <property type="molecule type" value="Genomic_DNA"/>
</dbReference>
<keyword evidence="7 10" id="KW-0799">Topoisomerase</keyword>
<dbReference type="Gene3D" id="1.10.460.10">
    <property type="entry name" value="Topoisomerase I, domain 2"/>
    <property type="match status" value="1"/>
</dbReference>
<dbReference type="GO" id="GO:0003917">
    <property type="term" value="F:DNA topoisomerase type I (single strand cut, ATP-independent) activity"/>
    <property type="evidence" value="ECO:0007669"/>
    <property type="project" value="UniProtKB-UniRule"/>
</dbReference>
<evidence type="ECO:0000256" key="1">
    <source>
        <dbReference type="ARBA" id="ARBA00000213"/>
    </source>
</evidence>
<dbReference type="Pfam" id="PF01131">
    <property type="entry name" value="Topoisom_bac"/>
    <property type="match status" value="1"/>
</dbReference>
<dbReference type="SUPFAM" id="SSF57783">
    <property type="entry name" value="Zinc beta-ribbon"/>
    <property type="match status" value="1"/>
</dbReference>
<dbReference type="InterPro" id="IPR013498">
    <property type="entry name" value="Topo_IA_Znf"/>
</dbReference>
<dbReference type="InterPro" id="IPR003602">
    <property type="entry name" value="Topo_IA_DNA-bd_dom"/>
</dbReference>
<evidence type="ECO:0000256" key="3">
    <source>
        <dbReference type="ARBA" id="ARBA00022723"/>
    </source>
</evidence>
<keyword evidence="6" id="KW-0460">Magnesium</keyword>
<evidence type="ECO:0000256" key="4">
    <source>
        <dbReference type="ARBA" id="ARBA00022771"/>
    </source>
</evidence>
<comment type="caution">
    <text evidence="13">The sequence shown here is derived from an EMBL/GenBank/DDBJ whole genome shotgun (WGS) entry which is preliminary data.</text>
</comment>
<feature type="active site" description="O-(5'-phospho-DNA)-tyrosine intermediate" evidence="10">
    <location>
        <position position="288"/>
    </location>
</feature>
<dbReference type="NCBIfam" id="TIGR01051">
    <property type="entry name" value="topA_bact"/>
    <property type="match status" value="1"/>
</dbReference>
<feature type="site" description="Interaction with DNA" evidence="10">
    <location>
        <position position="31"/>
    </location>
</feature>
<dbReference type="InterPro" id="IPR023406">
    <property type="entry name" value="Topo_IA_AS"/>
</dbReference>
<dbReference type="GO" id="GO:0008270">
    <property type="term" value="F:zinc ion binding"/>
    <property type="evidence" value="ECO:0007669"/>
    <property type="project" value="UniProtKB-KW"/>
</dbReference>
<dbReference type="InterPro" id="IPR006171">
    <property type="entry name" value="TOPRIM_dom"/>
</dbReference>
<organism evidence="13 14">
    <name type="scientific">Candidatus Wildermuthbacteria bacterium RIFCSPHIGHO2_02_FULL_48_16</name>
    <dbReference type="NCBI Taxonomy" id="1802453"/>
    <lineage>
        <taxon>Bacteria</taxon>
        <taxon>Candidatus Wildermuthiibacteriota</taxon>
    </lineage>
</organism>
<dbReference type="SMART" id="SM00436">
    <property type="entry name" value="TOP1Bc"/>
    <property type="match status" value="1"/>
</dbReference>
<evidence type="ECO:0000256" key="10">
    <source>
        <dbReference type="HAMAP-Rule" id="MF_00952"/>
    </source>
</evidence>
<feature type="site" description="Interaction with DNA" evidence="10">
    <location>
        <position position="139"/>
    </location>
</feature>
<feature type="domain" description="Topo IA-type catalytic" evidence="12">
    <location>
        <begin position="125"/>
        <end position="553"/>
    </location>
</feature>
<keyword evidence="3" id="KW-0479">Metal-binding</keyword>
<evidence type="ECO:0000256" key="2">
    <source>
        <dbReference type="ARBA" id="ARBA00009446"/>
    </source>
</evidence>
<dbReference type="Pfam" id="PF01751">
    <property type="entry name" value="Toprim"/>
    <property type="match status" value="1"/>
</dbReference>
<name>A0A1G2RA07_9BACT</name>
<feature type="region of interest" description="Interaction with DNA" evidence="10">
    <location>
        <begin position="159"/>
        <end position="164"/>
    </location>
</feature>
<keyword evidence="4" id="KW-0863">Zinc-finger</keyword>
<evidence type="ECO:0000259" key="12">
    <source>
        <dbReference type="PROSITE" id="PS52039"/>
    </source>
</evidence>
<dbReference type="GO" id="GO:0003677">
    <property type="term" value="F:DNA binding"/>
    <property type="evidence" value="ECO:0007669"/>
    <property type="project" value="UniProtKB-KW"/>
</dbReference>
<comment type="similarity">
    <text evidence="2 10">Belongs to the type IA topoisomerase family.</text>
</comment>
<dbReference type="SMART" id="SM00493">
    <property type="entry name" value="TOPRIM"/>
    <property type="match status" value="1"/>
</dbReference>
<dbReference type="SMART" id="SM00437">
    <property type="entry name" value="TOP1Ac"/>
    <property type="match status" value="1"/>
</dbReference>
<dbReference type="Pfam" id="PF01396">
    <property type="entry name" value="Zn_ribbon_Top1"/>
    <property type="match status" value="2"/>
</dbReference>
<keyword evidence="9 10" id="KW-0413">Isomerase</keyword>
<dbReference type="InterPro" id="IPR013826">
    <property type="entry name" value="Topo_IA_cen_sub3"/>
</dbReference>
<dbReference type="SUPFAM" id="SSF56712">
    <property type="entry name" value="Prokaryotic type I DNA topoisomerase"/>
    <property type="match status" value="1"/>
</dbReference>
<comment type="catalytic activity">
    <reaction evidence="1 10">
        <text>ATP-independent breakage of single-stranded DNA, followed by passage and rejoining.</text>
        <dbReference type="EC" id="5.6.2.1"/>
    </reaction>
</comment>
<keyword evidence="8 10" id="KW-0238">DNA-binding</keyword>
<keyword evidence="5" id="KW-0862">Zinc</keyword>
<feature type="domain" description="Toprim" evidence="11">
    <location>
        <begin position="1"/>
        <end position="111"/>
    </location>
</feature>
<dbReference type="HAMAP" id="MF_00952">
    <property type="entry name" value="Topoisom_1_prok"/>
    <property type="match status" value="1"/>
</dbReference>
<dbReference type="CDD" id="cd03363">
    <property type="entry name" value="TOPRIM_TopoIA_TopoI"/>
    <property type="match status" value="1"/>
</dbReference>
<dbReference type="InterPro" id="IPR003601">
    <property type="entry name" value="Topo_IA_2"/>
</dbReference>
<dbReference type="PANTHER" id="PTHR42785">
    <property type="entry name" value="DNA TOPOISOMERASE, TYPE IA, CORE"/>
    <property type="match status" value="1"/>
</dbReference>
<dbReference type="InterPro" id="IPR013824">
    <property type="entry name" value="Topo_IA_cen_sub1"/>
</dbReference>
<evidence type="ECO:0000256" key="5">
    <source>
        <dbReference type="ARBA" id="ARBA00022833"/>
    </source>
</evidence>
<protein>
    <recommendedName>
        <fullName evidence="10">DNA topoisomerase 1</fullName>
        <ecNumber evidence="10">5.6.2.1</ecNumber>
    </recommendedName>
    <alternativeName>
        <fullName evidence="10">DNA topoisomerase I</fullName>
    </alternativeName>
</protein>
<dbReference type="PROSITE" id="PS00396">
    <property type="entry name" value="TOPO_IA_1"/>
    <property type="match status" value="1"/>
</dbReference>
<dbReference type="CDD" id="cd00186">
    <property type="entry name" value="TOP1Ac"/>
    <property type="match status" value="1"/>
</dbReference>
<evidence type="ECO:0000313" key="14">
    <source>
        <dbReference type="Proteomes" id="UP000178529"/>
    </source>
</evidence>
<dbReference type="Proteomes" id="UP000178529">
    <property type="component" value="Unassembled WGS sequence"/>
</dbReference>
<feature type="site" description="Interaction with DNA" evidence="10">
    <location>
        <position position="135"/>
    </location>
</feature>
<dbReference type="InterPro" id="IPR000380">
    <property type="entry name" value="Topo_IA"/>
</dbReference>
<feature type="site" description="Interaction with DNA" evidence="10">
    <location>
        <position position="151"/>
    </location>
</feature>
<feature type="site" description="Interaction with DNA" evidence="10">
    <location>
        <position position="290"/>
    </location>
</feature>
<evidence type="ECO:0000259" key="11">
    <source>
        <dbReference type="PROSITE" id="PS50880"/>
    </source>
</evidence>
<dbReference type="Gene3D" id="3.40.50.140">
    <property type="match status" value="1"/>
</dbReference>